<evidence type="ECO:0000256" key="6">
    <source>
        <dbReference type="ARBA" id="ARBA00023136"/>
    </source>
</evidence>
<dbReference type="InterPro" id="IPR001898">
    <property type="entry name" value="SLC13A/DASS"/>
</dbReference>
<dbReference type="GO" id="GO:0015137">
    <property type="term" value="F:citrate transmembrane transporter activity"/>
    <property type="evidence" value="ECO:0007669"/>
    <property type="project" value="TreeGrafter"/>
</dbReference>
<feature type="transmembrane region" description="Helical" evidence="7">
    <location>
        <begin position="118"/>
        <end position="137"/>
    </location>
</feature>
<comment type="subcellular location">
    <subcellularLocation>
        <location evidence="1">Membrane</location>
        <topology evidence="1">Multi-pass membrane protein</topology>
    </subcellularLocation>
</comment>
<feature type="transmembrane region" description="Helical" evidence="7">
    <location>
        <begin position="512"/>
        <end position="536"/>
    </location>
</feature>
<protein>
    <submittedName>
        <fullName evidence="8">Uncharacterized protein</fullName>
    </submittedName>
</protein>
<evidence type="ECO:0000313" key="9">
    <source>
        <dbReference type="Proteomes" id="UP000835052"/>
    </source>
</evidence>
<dbReference type="InterPro" id="IPR031312">
    <property type="entry name" value="Na/sul_symport_CS"/>
</dbReference>
<dbReference type="GO" id="GO:0015141">
    <property type="term" value="F:succinate transmembrane transporter activity"/>
    <property type="evidence" value="ECO:0007669"/>
    <property type="project" value="TreeGrafter"/>
</dbReference>
<accession>A0A8S1GZI1</accession>
<comment type="similarity">
    <text evidence="2">Belongs to the SLC13A/DASS transporter (TC 2.A.47) family. NADC subfamily.</text>
</comment>
<keyword evidence="5 7" id="KW-1133">Transmembrane helix</keyword>
<dbReference type="GO" id="GO:0005886">
    <property type="term" value="C:plasma membrane"/>
    <property type="evidence" value="ECO:0007669"/>
    <property type="project" value="TreeGrafter"/>
</dbReference>
<feature type="transmembrane region" description="Helical" evidence="7">
    <location>
        <begin position="235"/>
        <end position="259"/>
    </location>
</feature>
<feature type="transmembrane region" description="Helical" evidence="7">
    <location>
        <begin position="191"/>
        <end position="215"/>
    </location>
</feature>
<feature type="transmembrane region" description="Helical" evidence="7">
    <location>
        <begin position="46"/>
        <end position="68"/>
    </location>
</feature>
<dbReference type="PANTHER" id="PTHR10283:SF77">
    <property type="entry name" value="PROTEIN CBG18085"/>
    <property type="match status" value="1"/>
</dbReference>
<dbReference type="AlphaFoldDB" id="A0A8S1GZI1"/>
<keyword evidence="3" id="KW-0813">Transport</keyword>
<proteinExistence type="inferred from homology"/>
<evidence type="ECO:0000313" key="8">
    <source>
        <dbReference type="EMBL" id="CAD6188314.1"/>
    </source>
</evidence>
<dbReference type="PROSITE" id="PS01271">
    <property type="entry name" value="NA_SULFATE"/>
    <property type="match status" value="1"/>
</dbReference>
<evidence type="ECO:0000256" key="7">
    <source>
        <dbReference type="SAM" id="Phobius"/>
    </source>
</evidence>
<evidence type="ECO:0000256" key="3">
    <source>
        <dbReference type="ARBA" id="ARBA00022448"/>
    </source>
</evidence>
<evidence type="ECO:0000256" key="2">
    <source>
        <dbReference type="ARBA" id="ARBA00006772"/>
    </source>
</evidence>
<dbReference type="OrthoDB" id="6493944at2759"/>
<evidence type="ECO:0000256" key="1">
    <source>
        <dbReference type="ARBA" id="ARBA00004141"/>
    </source>
</evidence>
<dbReference type="Proteomes" id="UP000835052">
    <property type="component" value="Unassembled WGS sequence"/>
</dbReference>
<sequence>MGLAWREFKTYFHSIWLLAAPLLLSPLLFCGQPGKCAFVILVMSCYWVAEVAPLAVTSLLPMILLPILGIQSIKKVAPTYFSDTNMVFFNSLMLSLAVEECMLHKRIALKMLTYFGTRPAWLMAGFMCITSFISLWISDTACCALMSPIAYALLEQVMAPKMAPPKIIEAAEESSNQRLDMKRLSARDRGICKCLMLLVAHASLIGGTGTINATGPNLVFRDTLVKRFPGEDTGISYLSWMAFAVPPMIGYMFASWFIVQFQFLGIKYMGSIFKKPSDEERKDEEATRRAVFKSYQELGPITWAEKSTLTIFSLAIFSWMTSDPKVVPGWAQLFKYDYVTDSCSGLIAVFILFLWPKEKPDFLCFREDKKRISVKRDPLVTWATVQKRFPWSIILLLGAGFAISNSVKESGLSDLIACKLNSSISTLPFFVMQMIISIVVVVMTEFSTNTATASIFIPITFQMAESVHAHPLYFSIPAAIGPSFSFMLPMATPANAIVYETRTMRMIDMVSCGIFLNILCIGITVLNMNTWTYWLFDLGTYPDYALRHPSNASSCNL</sequence>
<organism evidence="8 9">
    <name type="scientific">Caenorhabditis auriculariae</name>
    <dbReference type="NCBI Taxonomy" id="2777116"/>
    <lineage>
        <taxon>Eukaryota</taxon>
        <taxon>Metazoa</taxon>
        <taxon>Ecdysozoa</taxon>
        <taxon>Nematoda</taxon>
        <taxon>Chromadorea</taxon>
        <taxon>Rhabditida</taxon>
        <taxon>Rhabditina</taxon>
        <taxon>Rhabditomorpha</taxon>
        <taxon>Rhabditoidea</taxon>
        <taxon>Rhabditidae</taxon>
        <taxon>Peloderinae</taxon>
        <taxon>Caenorhabditis</taxon>
    </lineage>
</organism>
<comment type="caution">
    <text evidence="8">The sequence shown here is derived from an EMBL/GenBank/DDBJ whole genome shotgun (WGS) entry which is preliminary data.</text>
</comment>
<keyword evidence="4 7" id="KW-0812">Transmembrane</keyword>
<dbReference type="Pfam" id="PF00939">
    <property type="entry name" value="Na_sulph_symp"/>
    <property type="match status" value="1"/>
</dbReference>
<dbReference type="PANTHER" id="PTHR10283">
    <property type="entry name" value="SOLUTE CARRIER FAMILY 13 MEMBER"/>
    <property type="match status" value="1"/>
</dbReference>
<keyword evidence="6 7" id="KW-0472">Membrane</keyword>
<reference evidence="8" key="1">
    <citation type="submission" date="2020-10" db="EMBL/GenBank/DDBJ databases">
        <authorList>
            <person name="Kikuchi T."/>
        </authorList>
    </citation>
    <scope>NUCLEOTIDE SEQUENCE</scope>
    <source>
        <strain evidence="8">NKZ352</strain>
    </source>
</reference>
<name>A0A8S1GZI1_9PELO</name>
<feature type="transmembrane region" description="Helical" evidence="7">
    <location>
        <begin position="472"/>
        <end position="491"/>
    </location>
</feature>
<dbReference type="EMBL" id="CAJGYM010000008">
    <property type="protein sequence ID" value="CAD6188314.1"/>
    <property type="molecule type" value="Genomic_DNA"/>
</dbReference>
<evidence type="ECO:0000256" key="5">
    <source>
        <dbReference type="ARBA" id="ARBA00022989"/>
    </source>
</evidence>
<evidence type="ECO:0000256" key="4">
    <source>
        <dbReference type="ARBA" id="ARBA00022692"/>
    </source>
</evidence>
<keyword evidence="9" id="KW-1185">Reference proteome</keyword>
<gene>
    <name evidence="8" type="ORF">CAUJ_LOCUS4233</name>
</gene>